<dbReference type="GO" id="GO:0016324">
    <property type="term" value="C:apical plasma membrane"/>
    <property type="evidence" value="ECO:0007669"/>
    <property type="project" value="TreeGrafter"/>
</dbReference>
<dbReference type="GO" id="GO:0016529">
    <property type="term" value="C:sarcoplasmic reticulum"/>
    <property type="evidence" value="ECO:0007669"/>
    <property type="project" value="TreeGrafter"/>
</dbReference>
<dbReference type="GO" id="GO:0005739">
    <property type="term" value="C:mitochondrion"/>
    <property type="evidence" value="ECO:0007669"/>
    <property type="project" value="TreeGrafter"/>
</dbReference>
<dbReference type="GO" id="GO:0043066">
    <property type="term" value="P:negative regulation of apoptotic process"/>
    <property type="evidence" value="ECO:0007669"/>
    <property type="project" value="InterPro"/>
</dbReference>
<reference evidence="2 3" key="1">
    <citation type="journal article" date="2017" name="G3 (Bethesda)">
        <title>The Physical Genome Mapping of Anopheles albimanus Corrected Scaffold Misassemblies and Identified Interarm Rearrangements in Genus Anopheles.</title>
        <authorList>
            <person name="Artemov G.N."/>
            <person name="Peery A.N."/>
            <person name="Jiang X."/>
            <person name="Tu Z."/>
            <person name="Stegniy V.N."/>
            <person name="Sharakhova M.V."/>
            <person name="Sharakhov I.V."/>
        </authorList>
    </citation>
    <scope>NUCLEOTIDE SEQUENCE [LARGE SCALE GENOMIC DNA]</scope>
    <source>
        <strain evidence="2 3">ALBI9_A</strain>
    </source>
</reference>
<dbReference type="PANTHER" id="PTHR14938:SF2">
    <property type="entry name" value="HCLS1-ASSOCIATED PROTEIN X-1"/>
    <property type="match status" value="1"/>
</dbReference>
<dbReference type="KEGG" id="aali:118459247"/>
<name>A0A182F117_ANOAL</name>
<dbReference type="OrthoDB" id="5562606at2759"/>
<protein>
    <submittedName>
        <fullName evidence="2">Uncharacterized protein</fullName>
    </submittedName>
</protein>
<dbReference type="GO" id="GO:0030136">
    <property type="term" value="C:clathrin-coated vesicle"/>
    <property type="evidence" value="ECO:0007669"/>
    <property type="project" value="TreeGrafter"/>
</dbReference>
<keyword evidence="3" id="KW-1185">Reference proteome</keyword>
<proteinExistence type="predicted"/>
<dbReference type="VEuPathDB" id="VectorBase:AALB000141"/>
<evidence type="ECO:0000256" key="1">
    <source>
        <dbReference type="SAM" id="MobiDB-lite"/>
    </source>
</evidence>
<sequence>MDLFKKFMGLDGRKDDDDDNRKKKGTLRDEFRKPIWLEEDDSDDELFDNRKLFGVQVFTNPLEMQKYFEHQMQEMMKSLEEYDDTGRLFDYDLKQEFLKPGYEPPLERGEIKRDSDLDGEIYPDQLHTLLQRISPELKELLPRQRNNESNSNAIQRRSKSMTDEDKVMDWIHGIKEQQQQSAAAPPAFRRNNSVKQRFHEGGIFEGAFQGPRMFSQSVVSQTIRRPDGSYETRRTVRDSEGNTKTTITLATKDGVQETVTTGHDGVDDRGPKGKVSPYGGAGRMATESAPGALLALDGKFMINNGGYVLPKNLW</sequence>
<dbReference type="EnsemblMetazoa" id="AALB000141-RA">
    <property type="protein sequence ID" value="AALB000141-PA"/>
    <property type="gene ID" value="AALB000141"/>
</dbReference>
<dbReference type="GO" id="GO:0015629">
    <property type="term" value="C:actin cytoskeleton"/>
    <property type="evidence" value="ECO:0007669"/>
    <property type="project" value="TreeGrafter"/>
</dbReference>
<dbReference type="STRING" id="7167.A0A182F117"/>
<feature type="region of interest" description="Disordered" evidence="1">
    <location>
        <begin position="1"/>
        <end position="24"/>
    </location>
</feature>
<reference evidence="2" key="2">
    <citation type="submission" date="2022-08" db="UniProtKB">
        <authorList>
            <consortium name="EnsemblMetazoa"/>
        </authorList>
    </citation>
    <scope>IDENTIFICATION</scope>
    <source>
        <strain evidence="2">STECLA/ALBI9_A</strain>
    </source>
</reference>
<feature type="region of interest" description="Disordered" evidence="1">
    <location>
        <begin position="259"/>
        <end position="282"/>
    </location>
</feature>
<feature type="region of interest" description="Disordered" evidence="1">
    <location>
        <begin position="140"/>
        <end position="162"/>
    </location>
</feature>
<accession>A0A182F117</accession>
<dbReference type="InterPro" id="IPR017248">
    <property type="entry name" value="HAX-1"/>
</dbReference>
<feature type="compositionally biased region" description="Basic and acidic residues" evidence="1">
    <location>
        <begin position="11"/>
        <end position="24"/>
    </location>
</feature>
<dbReference type="AlphaFoldDB" id="A0A182F117"/>
<dbReference type="VEuPathDB" id="VectorBase:AALB20_032476"/>
<evidence type="ECO:0000313" key="2">
    <source>
        <dbReference type="EnsemblMetazoa" id="AALB000141-PA"/>
    </source>
</evidence>
<dbReference type="GeneID" id="118459247"/>
<evidence type="ECO:0000313" key="3">
    <source>
        <dbReference type="Proteomes" id="UP000069272"/>
    </source>
</evidence>
<dbReference type="PANTHER" id="PTHR14938">
    <property type="entry name" value="HCLS1-ASSOCIATED PROTEIN X-1"/>
    <property type="match status" value="1"/>
</dbReference>
<dbReference type="Proteomes" id="UP000069272">
    <property type="component" value="Chromosome 2L"/>
</dbReference>
<dbReference type="RefSeq" id="XP_035778350.1">
    <property type="nucleotide sequence ID" value="XM_035922457.1"/>
</dbReference>
<dbReference type="GO" id="GO:0030833">
    <property type="term" value="P:regulation of actin filament polymerization"/>
    <property type="evidence" value="ECO:0007669"/>
    <property type="project" value="TreeGrafter"/>
</dbReference>
<dbReference type="RefSeq" id="XP_035778351.1">
    <property type="nucleotide sequence ID" value="XM_035922458.1"/>
</dbReference>
<organism evidence="2 3">
    <name type="scientific">Anopheles albimanus</name>
    <name type="common">New world malaria mosquito</name>
    <dbReference type="NCBI Taxonomy" id="7167"/>
    <lineage>
        <taxon>Eukaryota</taxon>
        <taxon>Metazoa</taxon>
        <taxon>Ecdysozoa</taxon>
        <taxon>Arthropoda</taxon>
        <taxon>Hexapoda</taxon>
        <taxon>Insecta</taxon>
        <taxon>Pterygota</taxon>
        <taxon>Neoptera</taxon>
        <taxon>Endopterygota</taxon>
        <taxon>Diptera</taxon>
        <taxon>Nematocera</taxon>
        <taxon>Culicoidea</taxon>
        <taxon>Culicidae</taxon>
        <taxon>Anophelinae</taxon>
        <taxon>Anopheles</taxon>
    </lineage>
</organism>